<reference evidence="2 3" key="1">
    <citation type="journal article" date="2012" name="J. Bacteriol.">
        <title>Genome Sequence of the Alkane-Degrading Bacterium Alcanivorax hongdengensis Type Strain A-11-3.</title>
        <authorList>
            <person name="Lai Q."/>
            <person name="Shao Z."/>
        </authorList>
    </citation>
    <scope>NUCLEOTIDE SEQUENCE [LARGE SCALE GENOMIC DNA]</scope>
    <source>
        <strain evidence="2 3">A-11-3</strain>
    </source>
</reference>
<evidence type="ECO:0000256" key="1">
    <source>
        <dbReference type="SAM" id="SignalP"/>
    </source>
</evidence>
<dbReference type="InterPro" id="IPR010634">
    <property type="entry name" value="DUF1223"/>
</dbReference>
<dbReference type="STRING" id="1177179.A11A3_02302"/>
<sequence length="242" mass="26555">MRTLTILILLSLPALASADTLTFSSGPEQVPLVELYTSQGCSSCPPADALLSRLADEPGLFHDFIPVAFHVDYWDYLGWQDPYARPAFSQRQRDYARTPAVGSVYTPGWVVAGREWRGYFRHPAQWRSQLQHPTVGTLSATLNAAHLRVQFSGELPAHGQLHLAWLGNGLSTPVAGGENGGRTLRNDFVVLYSQALPFDGETSLTLPPVPQRDQQRTALVLWVSPTDSPIPIQATGGYLPDH</sequence>
<name>L0WFN1_9GAMM</name>
<feature type="chain" id="PRO_5003947973" evidence="1">
    <location>
        <begin position="19"/>
        <end position="242"/>
    </location>
</feature>
<dbReference type="PANTHER" id="PTHR36057">
    <property type="match status" value="1"/>
</dbReference>
<dbReference type="PANTHER" id="PTHR36057:SF1">
    <property type="entry name" value="LIPOPROTEIN LIPID ATTACHMENT SITE-LIKE PROTEIN, PUTATIVE (DUF1223)-RELATED"/>
    <property type="match status" value="1"/>
</dbReference>
<dbReference type="EMBL" id="AMRJ01000002">
    <property type="protein sequence ID" value="EKF75663.1"/>
    <property type="molecule type" value="Genomic_DNA"/>
</dbReference>
<dbReference type="RefSeq" id="WP_008927647.1">
    <property type="nucleotide sequence ID" value="NZ_AMRJ01000002.1"/>
</dbReference>
<dbReference type="eggNOG" id="COG5429">
    <property type="taxonomic scope" value="Bacteria"/>
</dbReference>
<protein>
    <submittedName>
        <fullName evidence="2">Putative secreted protein</fullName>
    </submittedName>
</protein>
<dbReference type="InterPro" id="IPR036249">
    <property type="entry name" value="Thioredoxin-like_sf"/>
</dbReference>
<evidence type="ECO:0000313" key="3">
    <source>
        <dbReference type="Proteomes" id="UP000010164"/>
    </source>
</evidence>
<dbReference type="Proteomes" id="UP000010164">
    <property type="component" value="Unassembled WGS sequence"/>
</dbReference>
<comment type="caution">
    <text evidence="2">The sequence shown here is derived from an EMBL/GenBank/DDBJ whole genome shotgun (WGS) entry which is preliminary data.</text>
</comment>
<gene>
    <name evidence="2" type="ORF">A11A3_02302</name>
</gene>
<keyword evidence="3" id="KW-1185">Reference proteome</keyword>
<accession>L0WFN1</accession>
<dbReference type="SUPFAM" id="SSF52833">
    <property type="entry name" value="Thioredoxin-like"/>
    <property type="match status" value="1"/>
</dbReference>
<proteinExistence type="predicted"/>
<dbReference type="PATRIC" id="fig|1177179.3.peg.454"/>
<keyword evidence="1" id="KW-0732">Signal</keyword>
<dbReference type="AlphaFoldDB" id="L0WFN1"/>
<dbReference type="Pfam" id="PF06764">
    <property type="entry name" value="DUF1223"/>
    <property type="match status" value="1"/>
</dbReference>
<organism evidence="2 3">
    <name type="scientific">Alcanivorax hongdengensis A-11-3</name>
    <dbReference type="NCBI Taxonomy" id="1177179"/>
    <lineage>
        <taxon>Bacteria</taxon>
        <taxon>Pseudomonadati</taxon>
        <taxon>Pseudomonadota</taxon>
        <taxon>Gammaproteobacteria</taxon>
        <taxon>Oceanospirillales</taxon>
        <taxon>Alcanivoracaceae</taxon>
        <taxon>Alcanivorax</taxon>
    </lineage>
</organism>
<evidence type="ECO:0000313" key="2">
    <source>
        <dbReference type="EMBL" id="EKF75663.1"/>
    </source>
</evidence>
<feature type="signal peptide" evidence="1">
    <location>
        <begin position="1"/>
        <end position="18"/>
    </location>
</feature>